<keyword evidence="6" id="KW-1185">Reference proteome</keyword>
<dbReference type="SUPFAM" id="SSF57889">
    <property type="entry name" value="Cysteine-rich domain"/>
    <property type="match status" value="1"/>
</dbReference>
<dbReference type="Gene3D" id="3.30.60.20">
    <property type="match status" value="1"/>
</dbReference>
<dbReference type="GO" id="GO:0046872">
    <property type="term" value="F:metal ion binding"/>
    <property type="evidence" value="ECO:0007669"/>
    <property type="project" value="UniProtKB-KW"/>
</dbReference>
<evidence type="ECO:0000256" key="2">
    <source>
        <dbReference type="ARBA" id="ARBA00022833"/>
    </source>
</evidence>
<reference evidence="5" key="2">
    <citation type="submission" date="2025-09" db="UniProtKB">
        <authorList>
            <consortium name="Ensembl"/>
        </authorList>
    </citation>
    <scope>IDENTIFICATION</scope>
</reference>
<dbReference type="PROSITE" id="PS50081">
    <property type="entry name" value="ZF_DAG_PE_2"/>
    <property type="match status" value="1"/>
</dbReference>
<dbReference type="AlphaFoldDB" id="A0A3B3SPN7"/>
<evidence type="ECO:0000256" key="1">
    <source>
        <dbReference type="ARBA" id="ARBA00022723"/>
    </source>
</evidence>
<dbReference type="InterPro" id="IPR002219">
    <property type="entry name" value="PKC_DAG/PE"/>
</dbReference>
<evidence type="ECO:0000313" key="5">
    <source>
        <dbReference type="Ensembl" id="ENSPKIP00000032667.1"/>
    </source>
</evidence>
<evidence type="ECO:0000313" key="6">
    <source>
        <dbReference type="Proteomes" id="UP000261540"/>
    </source>
</evidence>
<name>A0A3B3SPN7_9TELE</name>
<keyword evidence="2" id="KW-0862">Zinc</keyword>
<accession>A0A3B3SPN7</accession>
<evidence type="ECO:0000256" key="3">
    <source>
        <dbReference type="SAM" id="MobiDB-lite"/>
    </source>
</evidence>
<feature type="region of interest" description="Disordered" evidence="3">
    <location>
        <begin position="1"/>
        <end position="27"/>
    </location>
</feature>
<dbReference type="STRING" id="1676925.ENSPKIP00000032667"/>
<dbReference type="InterPro" id="IPR020454">
    <property type="entry name" value="DAG/PE-bd"/>
</dbReference>
<organism evidence="5 6">
    <name type="scientific">Paramormyrops kingsleyae</name>
    <dbReference type="NCBI Taxonomy" id="1676925"/>
    <lineage>
        <taxon>Eukaryota</taxon>
        <taxon>Metazoa</taxon>
        <taxon>Chordata</taxon>
        <taxon>Craniata</taxon>
        <taxon>Vertebrata</taxon>
        <taxon>Euteleostomi</taxon>
        <taxon>Actinopterygii</taxon>
        <taxon>Neopterygii</taxon>
        <taxon>Teleostei</taxon>
        <taxon>Osteoglossocephala</taxon>
        <taxon>Osteoglossomorpha</taxon>
        <taxon>Osteoglossiformes</taxon>
        <taxon>Mormyridae</taxon>
        <taxon>Paramormyrops</taxon>
    </lineage>
</organism>
<protein>
    <recommendedName>
        <fullName evidence="4">Phorbol-ester/DAG-type domain-containing protein</fullName>
    </recommendedName>
</protein>
<keyword evidence="1" id="KW-0479">Metal-binding</keyword>
<dbReference type="Proteomes" id="UP000261540">
    <property type="component" value="Unplaced"/>
</dbReference>
<reference evidence="5" key="1">
    <citation type="submission" date="2025-08" db="UniProtKB">
        <authorList>
            <consortium name="Ensembl"/>
        </authorList>
    </citation>
    <scope>IDENTIFICATION</scope>
</reference>
<sequence>MADSMQPGNEGDGAENVRGFARQDTLRQKKVHEVNNHKFVARLFKQPTFCSHCTDFIW</sequence>
<dbReference type="PRINTS" id="PR00008">
    <property type="entry name" value="DAGPEDOMAIN"/>
</dbReference>
<dbReference type="InterPro" id="IPR046349">
    <property type="entry name" value="C1-like_sf"/>
</dbReference>
<dbReference type="GeneTree" id="ENSGT00940000176085"/>
<proteinExistence type="predicted"/>
<feature type="domain" description="Phorbol-ester/DAG-type" evidence="4">
    <location>
        <begin position="36"/>
        <end position="58"/>
    </location>
</feature>
<dbReference type="Ensembl" id="ENSPKIT00000013538.1">
    <property type="protein sequence ID" value="ENSPKIP00000032667.1"/>
    <property type="gene ID" value="ENSPKIG00000012673.1"/>
</dbReference>
<evidence type="ECO:0000259" key="4">
    <source>
        <dbReference type="PROSITE" id="PS50081"/>
    </source>
</evidence>